<dbReference type="PIRSF" id="PIRSF005499">
    <property type="entry name" value="PNPase"/>
    <property type="match status" value="1"/>
</dbReference>
<dbReference type="InterPro" id="IPR004088">
    <property type="entry name" value="KH_dom_type_1"/>
</dbReference>
<evidence type="ECO:0000259" key="8">
    <source>
        <dbReference type="PROSITE" id="PS50126"/>
    </source>
</evidence>
<feature type="binding site" evidence="6">
    <location>
        <position position="490"/>
    </location>
    <ligand>
        <name>Mg(2+)</name>
        <dbReference type="ChEBI" id="CHEBI:18420"/>
    </ligand>
</feature>
<dbReference type="GO" id="GO:0000287">
    <property type="term" value="F:magnesium ion binding"/>
    <property type="evidence" value="ECO:0007669"/>
    <property type="project" value="UniProtKB-UniRule"/>
</dbReference>
<dbReference type="SUPFAM" id="SSF54791">
    <property type="entry name" value="Eukaryotic type KH-domain (KH-domain type I)"/>
    <property type="match status" value="1"/>
</dbReference>
<dbReference type="AlphaFoldDB" id="E4RRM2"/>
<evidence type="ECO:0000256" key="6">
    <source>
        <dbReference type="HAMAP-Rule" id="MF_01595"/>
    </source>
</evidence>
<dbReference type="PROSITE" id="PS50126">
    <property type="entry name" value="S1"/>
    <property type="match status" value="1"/>
</dbReference>
<evidence type="ECO:0000256" key="4">
    <source>
        <dbReference type="ARBA" id="ARBA00022842"/>
    </source>
</evidence>
<dbReference type="NCBIfam" id="NF008805">
    <property type="entry name" value="PRK11824.1"/>
    <property type="match status" value="1"/>
</dbReference>
<sequence>MFNIVQQTIQMPDGSTITLETGKLARQADGAVVLRSGKLMMLATVCAAKTHKEGTDFLPLSVDYQEKFASNGKIPGSFQRREGKLSDNEILISRLIDRALRPIFPEDFHAEVQVMVTLHSADENIQPDALAALAASAAIMASDIPFNGPISEVRVAKINGEYVINPPVQAIGNADLDLIVAGTSDSIIMVEGESNEVSEIEMVEALRAAHEVIKLQVAAQKEFEAKVGSTTKREYNHEVHDAEIKEKMYSELFDKVYAVCLEGNPNKHYRSEAFAKILEDFIAAQPEELQDNPLYKVYFGDITYDASRKMVLEEGKRLDGRKLTEIRPITVEVDYLPSAHGSALFTRGETQSLSTTTLGTKLDEQIVDLPMVKGYSKFYLHYNFPGFSTGEVRPNRGVGRREIGHGNLAQRSLERVMPPEEENPYTIRVVSDILESNGSSSMATVCAGCLSLMDAGVPIKAPVSGIAMGLITDPSTGKWAVLSDILGDEDHLGDMDFKVTGTAQGIVACQMDIKIGGLSFDIIEKALNQAREGRLHILGKMTEVLEKPKPDLKPHAPRAVTIVIDRELIGAVIGPGGKVVQEIQRESGATVNIEEKDNKGYVSIFATNGESMDLARKRIDAIVKQPEVGEIYDATVKSIQPFGAFMEFLPGKEGLLHISEISWERLPSMDGVLKEGDQLQIKLTEVDKKTGKFRLSRKVLLPRPPKEEKPAEEKNNNA</sequence>
<feature type="compositionally biased region" description="Basic and acidic residues" evidence="7">
    <location>
        <begin position="704"/>
        <end position="718"/>
    </location>
</feature>
<dbReference type="PROSITE" id="PS50084">
    <property type="entry name" value="KH_TYPE_1"/>
    <property type="match status" value="1"/>
</dbReference>
<dbReference type="eggNOG" id="COG1185">
    <property type="taxonomic scope" value="Bacteria"/>
</dbReference>
<keyword evidence="3 6" id="KW-0548">Nucleotidyltransferase</keyword>
<keyword evidence="5 6" id="KW-0694">RNA-binding</keyword>
<dbReference type="STRING" id="649349.Lbys_0940"/>
<evidence type="ECO:0000256" key="1">
    <source>
        <dbReference type="ARBA" id="ARBA00007404"/>
    </source>
</evidence>
<dbReference type="EC" id="2.7.7.8" evidence="6"/>
<keyword evidence="10" id="KW-1185">Reference proteome</keyword>
<dbReference type="FunFam" id="3.30.230.70:FF:000001">
    <property type="entry name" value="Polyribonucleotide nucleotidyltransferase"/>
    <property type="match status" value="1"/>
</dbReference>
<organism evidence="9 10">
    <name type="scientific">Leadbetterella byssophila (strain DSM 17132 / JCM 16389 / KACC 11308 / NBRC 106382 / 4M15)</name>
    <dbReference type="NCBI Taxonomy" id="649349"/>
    <lineage>
        <taxon>Bacteria</taxon>
        <taxon>Pseudomonadati</taxon>
        <taxon>Bacteroidota</taxon>
        <taxon>Cytophagia</taxon>
        <taxon>Cytophagales</taxon>
        <taxon>Leadbetterellaceae</taxon>
        <taxon>Leadbetterella</taxon>
    </lineage>
</organism>
<dbReference type="GO" id="GO:0005829">
    <property type="term" value="C:cytosol"/>
    <property type="evidence" value="ECO:0007669"/>
    <property type="project" value="TreeGrafter"/>
</dbReference>
<dbReference type="GO" id="GO:0004654">
    <property type="term" value="F:polyribonucleotide nucleotidyltransferase activity"/>
    <property type="evidence" value="ECO:0007669"/>
    <property type="project" value="UniProtKB-UniRule"/>
</dbReference>
<dbReference type="Pfam" id="PF03725">
    <property type="entry name" value="RNase_PH_C"/>
    <property type="match status" value="1"/>
</dbReference>
<comment type="subcellular location">
    <subcellularLocation>
        <location evidence="6">Cytoplasm</location>
    </subcellularLocation>
</comment>
<evidence type="ECO:0000313" key="10">
    <source>
        <dbReference type="Proteomes" id="UP000007435"/>
    </source>
</evidence>
<dbReference type="InterPro" id="IPR036345">
    <property type="entry name" value="ExoRNase_PH_dom2_sf"/>
</dbReference>
<reference evidence="9 10" key="2">
    <citation type="journal article" date="2011" name="Stand. Genomic Sci.">
        <title>Complete genome sequence of Leadbetterella byssophila type strain (4M15).</title>
        <authorList>
            <person name="Abt B."/>
            <person name="Teshima H."/>
            <person name="Lucas S."/>
            <person name="Lapidus A."/>
            <person name="Del Rio T.G."/>
            <person name="Nolan M."/>
            <person name="Tice H."/>
            <person name="Cheng J.F."/>
            <person name="Pitluck S."/>
            <person name="Liolios K."/>
            <person name="Pagani I."/>
            <person name="Ivanova N."/>
            <person name="Mavromatis K."/>
            <person name="Pati A."/>
            <person name="Tapia R."/>
            <person name="Han C."/>
            <person name="Goodwin L."/>
            <person name="Chen A."/>
            <person name="Palaniappan K."/>
            <person name="Land M."/>
            <person name="Hauser L."/>
            <person name="Chang Y.J."/>
            <person name="Jeffries C.D."/>
            <person name="Rohde M."/>
            <person name="Goker M."/>
            <person name="Tindall B.J."/>
            <person name="Detter J.C."/>
            <person name="Woyke T."/>
            <person name="Bristow J."/>
            <person name="Eisen J.A."/>
            <person name="Markowitz V."/>
            <person name="Hugenholtz P."/>
            <person name="Klenk H.P."/>
            <person name="Kyrpides N.C."/>
        </authorList>
    </citation>
    <scope>NUCLEOTIDE SEQUENCE [LARGE SCALE GENOMIC DNA]</scope>
    <source>
        <strain evidence="10">DSM 17132 / JCM 16389 / KACC 11308 / NBRC 106382 / 4M15</strain>
    </source>
</reference>
<evidence type="ECO:0000256" key="7">
    <source>
        <dbReference type="SAM" id="MobiDB-lite"/>
    </source>
</evidence>
<dbReference type="GO" id="GO:0003723">
    <property type="term" value="F:RNA binding"/>
    <property type="evidence" value="ECO:0007669"/>
    <property type="project" value="UniProtKB-UniRule"/>
</dbReference>
<dbReference type="SUPFAM" id="SSF50249">
    <property type="entry name" value="Nucleic acid-binding proteins"/>
    <property type="match status" value="1"/>
</dbReference>
<dbReference type="InterPro" id="IPR027408">
    <property type="entry name" value="PNPase/RNase_PH_dom_sf"/>
</dbReference>
<proteinExistence type="inferred from homology"/>
<dbReference type="SUPFAM" id="SSF55666">
    <property type="entry name" value="Ribonuclease PH domain 2-like"/>
    <property type="match status" value="2"/>
</dbReference>
<dbReference type="GO" id="GO:0000175">
    <property type="term" value="F:3'-5'-RNA exonuclease activity"/>
    <property type="evidence" value="ECO:0007669"/>
    <property type="project" value="TreeGrafter"/>
</dbReference>
<evidence type="ECO:0000256" key="2">
    <source>
        <dbReference type="ARBA" id="ARBA00022679"/>
    </source>
</evidence>
<keyword evidence="6" id="KW-0479">Metal-binding</keyword>
<comment type="cofactor">
    <cofactor evidence="6">
        <name>Mg(2+)</name>
        <dbReference type="ChEBI" id="CHEBI:18420"/>
    </cofactor>
</comment>
<feature type="binding site" evidence="6">
    <location>
        <position position="496"/>
    </location>
    <ligand>
        <name>Mg(2+)</name>
        <dbReference type="ChEBI" id="CHEBI:18420"/>
    </ligand>
</feature>
<dbReference type="InterPro" id="IPR020568">
    <property type="entry name" value="Ribosomal_Su5_D2-typ_SF"/>
</dbReference>
<feature type="region of interest" description="Disordered" evidence="7">
    <location>
        <begin position="697"/>
        <end position="718"/>
    </location>
</feature>
<dbReference type="KEGG" id="lby:Lbys_0940"/>
<evidence type="ECO:0000256" key="5">
    <source>
        <dbReference type="ARBA" id="ARBA00022884"/>
    </source>
</evidence>
<dbReference type="GO" id="GO:0006402">
    <property type="term" value="P:mRNA catabolic process"/>
    <property type="evidence" value="ECO:0007669"/>
    <property type="project" value="UniProtKB-UniRule"/>
</dbReference>
<dbReference type="InterPro" id="IPR001247">
    <property type="entry name" value="ExoRNase_PH_dom1"/>
</dbReference>
<dbReference type="FunFam" id="3.30.1370.10:FF:000001">
    <property type="entry name" value="Polyribonucleotide nucleotidyltransferase"/>
    <property type="match status" value="1"/>
</dbReference>
<dbReference type="InterPro" id="IPR015847">
    <property type="entry name" value="ExoRNase_PH_dom2"/>
</dbReference>
<comment type="catalytic activity">
    <reaction evidence="6">
        <text>RNA(n+1) + phosphate = RNA(n) + a ribonucleoside 5'-diphosphate</text>
        <dbReference type="Rhea" id="RHEA:22096"/>
        <dbReference type="Rhea" id="RHEA-COMP:14527"/>
        <dbReference type="Rhea" id="RHEA-COMP:17342"/>
        <dbReference type="ChEBI" id="CHEBI:43474"/>
        <dbReference type="ChEBI" id="CHEBI:57930"/>
        <dbReference type="ChEBI" id="CHEBI:140395"/>
        <dbReference type="EC" id="2.7.7.8"/>
    </reaction>
</comment>
<dbReference type="SUPFAM" id="SSF46915">
    <property type="entry name" value="Polynucleotide phosphorylase/guanosine pentaphosphate synthase (PNPase/GPSI), domain 3"/>
    <property type="match status" value="1"/>
</dbReference>
<dbReference type="Gene3D" id="3.30.230.70">
    <property type="entry name" value="GHMP Kinase, N-terminal domain"/>
    <property type="match status" value="2"/>
</dbReference>
<dbReference type="InterPro" id="IPR036612">
    <property type="entry name" value="KH_dom_type_1_sf"/>
</dbReference>
<dbReference type="HAMAP" id="MF_01595">
    <property type="entry name" value="PNPase"/>
    <property type="match status" value="1"/>
</dbReference>
<dbReference type="RefSeq" id="WP_013407729.1">
    <property type="nucleotide sequence ID" value="NC_014655.1"/>
</dbReference>
<dbReference type="InterPro" id="IPR036456">
    <property type="entry name" value="PNPase_PH_RNA-bd_sf"/>
</dbReference>
<dbReference type="InterPro" id="IPR003029">
    <property type="entry name" value="S1_domain"/>
</dbReference>
<dbReference type="InterPro" id="IPR004087">
    <property type="entry name" value="KH_dom"/>
</dbReference>
<comment type="similarity">
    <text evidence="1 6">Belongs to the polyribonucleotide nucleotidyltransferase family.</text>
</comment>
<dbReference type="Pfam" id="PF00575">
    <property type="entry name" value="S1"/>
    <property type="match status" value="1"/>
</dbReference>
<keyword evidence="6" id="KW-0963">Cytoplasm</keyword>
<evidence type="ECO:0000313" key="9">
    <source>
        <dbReference type="EMBL" id="ADQ16678.1"/>
    </source>
</evidence>
<dbReference type="CDD" id="cd04472">
    <property type="entry name" value="S1_PNPase"/>
    <property type="match status" value="1"/>
</dbReference>
<feature type="domain" description="S1 motif" evidence="8">
    <location>
        <begin position="629"/>
        <end position="698"/>
    </location>
</feature>
<dbReference type="PANTHER" id="PTHR11252:SF0">
    <property type="entry name" value="POLYRIBONUCLEOTIDE NUCLEOTIDYLTRANSFERASE 1, MITOCHONDRIAL"/>
    <property type="match status" value="1"/>
</dbReference>
<gene>
    <name evidence="6" type="primary">pnp</name>
    <name evidence="9" type="ordered locus">Lbys_0940</name>
</gene>
<dbReference type="Proteomes" id="UP000007435">
    <property type="component" value="Chromosome"/>
</dbReference>
<dbReference type="CDD" id="cd11364">
    <property type="entry name" value="RNase_PH_PNPase_2"/>
    <property type="match status" value="1"/>
</dbReference>
<dbReference type="Pfam" id="PF01138">
    <property type="entry name" value="RNase_PH"/>
    <property type="match status" value="2"/>
</dbReference>
<dbReference type="Gene3D" id="3.30.1370.10">
    <property type="entry name" value="K Homology domain, type 1"/>
    <property type="match status" value="1"/>
</dbReference>
<dbReference type="CDD" id="cd02393">
    <property type="entry name" value="KH-I_PNPase"/>
    <property type="match status" value="1"/>
</dbReference>
<dbReference type="SUPFAM" id="SSF54211">
    <property type="entry name" value="Ribosomal protein S5 domain 2-like"/>
    <property type="match status" value="2"/>
</dbReference>
<dbReference type="EMBL" id="CP002305">
    <property type="protein sequence ID" value="ADQ16678.1"/>
    <property type="molecule type" value="Genomic_DNA"/>
</dbReference>
<dbReference type="InterPro" id="IPR012162">
    <property type="entry name" value="PNPase"/>
</dbReference>
<comment type="function">
    <text evidence="6">Involved in mRNA degradation. Catalyzes the phosphorolysis of single-stranded polyribonucleotides processively in the 3'- to 5'-direction.</text>
</comment>
<dbReference type="Pfam" id="PF00013">
    <property type="entry name" value="KH_1"/>
    <property type="match status" value="1"/>
</dbReference>
<dbReference type="OrthoDB" id="9804305at2"/>
<dbReference type="SMART" id="SM00322">
    <property type="entry name" value="KH"/>
    <property type="match status" value="1"/>
</dbReference>
<dbReference type="InterPro" id="IPR012340">
    <property type="entry name" value="NA-bd_OB-fold"/>
</dbReference>
<dbReference type="NCBIfam" id="TIGR03591">
    <property type="entry name" value="polynuc_phos"/>
    <property type="match status" value="1"/>
</dbReference>
<protein>
    <recommendedName>
        <fullName evidence="6">Polyribonucleotide nucleotidyltransferase</fullName>
        <ecNumber evidence="6">2.7.7.8</ecNumber>
    </recommendedName>
    <alternativeName>
        <fullName evidence="6">Polynucleotide phosphorylase</fullName>
        <shortName evidence="6">PNPase</shortName>
    </alternativeName>
</protein>
<evidence type="ECO:0000256" key="3">
    <source>
        <dbReference type="ARBA" id="ARBA00022695"/>
    </source>
</evidence>
<dbReference type="PANTHER" id="PTHR11252">
    <property type="entry name" value="POLYRIBONUCLEOTIDE NUCLEOTIDYLTRANSFERASE"/>
    <property type="match status" value="1"/>
</dbReference>
<dbReference type="HOGENOM" id="CLU_004217_2_2_10"/>
<keyword evidence="4 6" id="KW-0460">Magnesium</keyword>
<dbReference type="SMART" id="SM00316">
    <property type="entry name" value="S1"/>
    <property type="match status" value="1"/>
</dbReference>
<dbReference type="GO" id="GO:0006396">
    <property type="term" value="P:RNA processing"/>
    <property type="evidence" value="ECO:0007669"/>
    <property type="project" value="InterPro"/>
</dbReference>
<dbReference type="Gene3D" id="2.40.50.140">
    <property type="entry name" value="Nucleic acid-binding proteins"/>
    <property type="match status" value="1"/>
</dbReference>
<accession>E4RRM2</accession>
<keyword evidence="2 6" id="KW-0808">Transferase</keyword>
<name>E4RRM2_LEAB4</name>
<reference key="1">
    <citation type="submission" date="2010-11" db="EMBL/GenBank/DDBJ databases">
        <title>The complete genome of Leadbetterella byssophila DSM 17132.</title>
        <authorList>
            <consortium name="US DOE Joint Genome Institute (JGI-PGF)"/>
            <person name="Lucas S."/>
            <person name="Copeland A."/>
            <person name="Lapidus A."/>
            <person name="Glavina del Rio T."/>
            <person name="Dalin E."/>
            <person name="Tice H."/>
            <person name="Bruce D."/>
            <person name="Goodwin L."/>
            <person name="Pitluck S."/>
            <person name="Kyrpides N."/>
            <person name="Mavromatis K."/>
            <person name="Ivanova N."/>
            <person name="Teshima H."/>
            <person name="Brettin T."/>
            <person name="Detter J.C."/>
            <person name="Han C."/>
            <person name="Tapia R."/>
            <person name="Land M."/>
            <person name="Hauser L."/>
            <person name="Markowitz V."/>
            <person name="Cheng J.-F."/>
            <person name="Hugenholtz P."/>
            <person name="Woyke T."/>
            <person name="Wu D."/>
            <person name="Tindall B."/>
            <person name="Pomrenke H.G."/>
            <person name="Brambilla E."/>
            <person name="Klenk H.-P."/>
            <person name="Eisen J.A."/>
        </authorList>
    </citation>
    <scope>NUCLEOTIDE SEQUENCE [LARGE SCALE GENOMIC DNA]</scope>
    <source>
        <strain>DSM 17132</strain>
    </source>
</reference>